<name>X6LA40_RETFI</name>
<dbReference type="AlphaFoldDB" id="X6LA40"/>
<dbReference type="PROSITE" id="PS00678">
    <property type="entry name" value="WD_REPEATS_1"/>
    <property type="match status" value="1"/>
</dbReference>
<dbReference type="OrthoDB" id="25131at2759"/>
<feature type="repeat" description="WD" evidence="3">
    <location>
        <begin position="45"/>
        <end position="88"/>
    </location>
</feature>
<evidence type="ECO:0000259" key="4">
    <source>
        <dbReference type="Pfam" id="PF25048"/>
    </source>
</evidence>
<dbReference type="GO" id="GO:1990234">
    <property type="term" value="C:transferase complex"/>
    <property type="evidence" value="ECO:0007669"/>
    <property type="project" value="UniProtKB-ARBA"/>
</dbReference>
<comment type="caution">
    <text evidence="5">The sequence shown here is derived from an EMBL/GenBank/DDBJ whole genome shotgun (WGS) entry which is preliminary data.</text>
</comment>
<keyword evidence="1 3" id="KW-0853">WD repeat</keyword>
<dbReference type="InterPro" id="IPR019775">
    <property type="entry name" value="WD40_repeat_CS"/>
</dbReference>
<feature type="domain" description="TEP-1 C-terminal beta-propeller" evidence="4">
    <location>
        <begin position="62"/>
        <end position="124"/>
    </location>
</feature>
<dbReference type="InterPro" id="IPR036322">
    <property type="entry name" value="WD40_repeat_dom_sf"/>
</dbReference>
<dbReference type="SUPFAM" id="SSF50978">
    <property type="entry name" value="WD40 repeat-like"/>
    <property type="match status" value="1"/>
</dbReference>
<accession>X6LA40</accession>
<keyword evidence="6" id="KW-1185">Reference proteome</keyword>
<dbReference type="PANTHER" id="PTHR22847:SF637">
    <property type="entry name" value="WD REPEAT DOMAIN 5B"/>
    <property type="match status" value="1"/>
</dbReference>
<dbReference type="EMBL" id="ASPP01047961">
    <property type="protein sequence ID" value="ETN98001.1"/>
    <property type="molecule type" value="Genomic_DNA"/>
</dbReference>
<organism evidence="5 6">
    <name type="scientific">Reticulomyxa filosa</name>
    <dbReference type="NCBI Taxonomy" id="46433"/>
    <lineage>
        <taxon>Eukaryota</taxon>
        <taxon>Sar</taxon>
        <taxon>Rhizaria</taxon>
        <taxon>Retaria</taxon>
        <taxon>Foraminifera</taxon>
        <taxon>Monothalamids</taxon>
        <taxon>Reticulomyxidae</taxon>
        <taxon>Reticulomyxa</taxon>
    </lineage>
</organism>
<dbReference type="Pfam" id="PF25048">
    <property type="entry name" value="Beta-prop_TEP1_C"/>
    <property type="match status" value="1"/>
</dbReference>
<evidence type="ECO:0000313" key="5">
    <source>
        <dbReference type="EMBL" id="ETN98001.1"/>
    </source>
</evidence>
<evidence type="ECO:0000256" key="3">
    <source>
        <dbReference type="PROSITE-ProRule" id="PRU00221"/>
    </source>
</evidence>
<dbReference type="PROSITE" id="PS50082">
    <property type="entry name" value="WD_REPEATS_2"/>
    <property type="match status" value="2"/>
</dbReference>
<dbReference type="PROSITE" id="PS50294">
    <property type="entry name" value="WD_REPEATS_REGION"/>
    <property type="match status" value="2"/>
</dbReference>
<protein>
    <recommendedName>
        <fullName evidence="4">TEP-1 C-terminal beta-propeller domain-containing protein</fullName>
    </recommendedName>
</protein>
<evidence type="ECO:0000256" key="2">
    <source>
        <dbReference type="ARBA" id="ARBA00022737"/>
    </source>
</evidence>
<dbReference type="Pfam" id="PF00400">
    <property type="entry name" value="WD40"/>
    <property type="match status" value="1"/>
</dbReference>
<evidence type="ECO:0000256" key="1">
    <source>
        <dbReference type="ARBA" id="ARBA00022574"/>
    </source>
</evidence>
<dbReference type="InterPro" id="IPR015943">
    <property type="entry name" value="WD40/YVTN_repeat-like_dom_sf"/>
</dbReference>
<dbReference type="Proteomes" id="UP000023152">
    <property type="component" value="Unassembled WGS sequence"/>
</dbReference>
<gene>
    <name evidence="5" type="ORF">RFI_39521</name>
</gene>
<keyword evidence="2" id="KW-0677">Repeat</keyword>
<evidence type="ECO:0000313" key="6">
    <source>
        <dbReference type="Proteomes" id="UP000023152"/>
    </source>
</evidence>
<reference evidence="5 6" key="1">
    <citation type="journal article" date="2013" name="Curr. Biol.">
        <title>The Genome of the Foraminiferan Reticulomyxa filosa.</title>
        <authorList>
            <person name="Glockner G."/>
            <person name="Hulsmann N."/>
            <person name="Schleicher M."/>
            <person name="Noegel A.A."/>
            <person name="Eichinger L."/>
            <person name="Gallinger C."/>
            <person name="Pawlowski J."/>
            <person name="Sierra R."/>
            <person name="Euteneuer U."/>
            <person name="Pillet L."/>
            <person name="Moustafa A."/>
            <person name="Platzer M."/>
            <person name="Groth M."/>
            <person name="Szafranski K."/>
            <person name="Schliwa M."/>
        </authorList>
    </citation>
    <scope>NUCLEOTIDE SEQUENCE [LARGE SCALE GENOMIC DNA]</scope>
</reference>
<dbReference type="Gene3D" id="2.130.10.10">
    <property type="entry name" value="YVTN repeat-like/Quinoprotein amine dehydrogenase"/>
    <property type="match status" value="1"/>
</dbReference>
<dbReference type="PANTHER" id="PTHR22847">
    <property type="entry name" value="WD40 REPEAT PROTEIN"/>
    <property type="match status" value="1"/>
</dbReference>
<dbReference type="SMART" id="SM00320">
    <property type="entry name" value="WD40"/>
    <property type="match status" value="3"/>
</dbReference>
<dbReference type="InterPro" id="IPR001680">
    <property type="entry name" value="WD40_rpt"/>
</dbReference>
<sequence>MFKDIKTKSDDNQEECKYNNLDPIVCGAKNRFDEFIFSTKICKSLLGHENWVNSIDYMIFCEKELVCSGSSDKTVRLWDVETAKQIGIFKEHSDYVYCVKFSKFDHYHFNSNVICSSSSDKIYFYDVKYDEIKLTLDYHNGNVFSFDFSPFQGGRYLCSESDDNTICMYDLDFKKLLYK</sequence>
<feature type="repeat" description="WD" evidence="3">
    <location>
        <begin position="136"/>
        <end position="179"/>
    </location>
</feature>
<proteinExistence type="predicted"/>
<dbReference type="InterPro" id="IPR056828">
    <property type="entry name" value="Beta-prop_TEP1_C"/>
</dbReference>